<evidence type="ECO:0000256" key="3">
    <source>
        <dbReference type="ARBA" id="ARBA00023274"/>
    </source>
</evidence>
<dbReference type="PANTHER" id="PTHR11847">
    <property type="entry name" value="RIBOSOMAL PROTEIN L15"/>
    <property type="match status" value="1"/>
</dbReference>
<dbReference type="Proteomes" id="UP000718571">
    <property type="component" value="Unassembled WGS sequence"/>
</dbReference>
<dbReference type="PANTHER" id="PTHR11847:SF4">
    <property type="entry name" value="LARGE RIBOSOMAL SUBUNIT PROTEIN EL15"/>
    <property type="match status" value="1"/>
</dbReference>
<evidence type="ECO:0000313" key="6">
    <source>
        <dbReference type="Proteomes" id="UP000718571"/>
    </source>
</evidence>
<keyword evidence="3" id="KW-0687">Ribonucleoprotein</keyword>
<name>A0A8T3USX8_9ARCH</name>
<dbReference type="AlphaFoldDB" id="A0A8T3USX8"/>
<dbReference type="GO" id="GO:0003735">
    <property type="term" value="F:structural constituent of ribosome"/>
    <property type="evidence" value="ECO:0007669"/>
    <property type="project" value="InterPro"/>
</dbReference>
<dbReference type="InterPro" id="IPR000439">
    <property type="entry name" value="Ribosomal_eL15"/>
</dbReference>
<evidence type="ECO:0000256" key="1">
    <source>
        <dbReference type="ARBA" id="ARBA00006857"/>
    </source>
</evidence>
<evidence type="ECO:0000256" key="2">
    <source>
        <dbReference type="ARBA" id="ARBA00022980"/>
    </source>
</evidence>
<dbReference type="SMART" id="SM01384">
    <property type="entry name" value="Ribosomal_L15e"/>
    <property type="match status" value="1"/>
</dbReference>
<dbReference type="GO" id="GO:0002181">
    <property type="term" value="P:cytoplasmic translation"/>
    <property type="evidence" value="ECO:0007669"/>
    <property type="project" value="TreeGrafter"/>
</dbReference>
<gene>
    <name evidence="5" type="ORF">IHE51_01120</name>
</gene>
<comment type="similarity">
    <text evidence="1">Belongs to the eukaryotic ribosomal protein eL15 family.</text>
</comment>
<dbReference type="InterPro" id="IPR012678">
    <property type="entry name" value="Ribosomal_uL23/eL15/eS24_sf"/>
</dbReference>
<dbReference type="InterPro" id="IPR024794">
    <property type="entry name" value="Rbsml_eL15_core_dom_sf"/>
</dbReference>
<accession>A0A8T3USX8</accession>
<protein>
    <recommendedName>
        <fullName evidence="4">50S ribosomal protein L15e</fullName>
    </recommendedName>
</protein>
<sequence>MGAFKFIRENERKVYTDNGRKRELLMELSGAPAFYRIDKPTRLARARSLGYKAKQGYIVVRARVGKGGSRRPRPNHARKPSKAGISFNFDVSSKAIAEKRANKIFSNMDIIGSYFLVDNGQYKWYEVLLKDNKINF</sequence>
<organism evidence="5 6">
    <name type="scientific">Candidatus Acidifodinimicrobium mancum</name>
    <dbReference type="NCBI Taxonomy" id="2898728"/>
    <lineage>
        <taxon>Archaea</taxon>
        <taxon>Candidatus Parvarchaeota</taxon>
        <taxon>Candidatus Acidifodinimicrobiaceae</taxon>
        <taxon>Candidatus Acidifodinimicrobium</taxon>
    </lineage>
</organism>
<dbReference type="EMBL" id="JADFAR010000012">
    <property type="protein sequence ID" value="MBE5728443.1"/>
    <property type="molecule type" value="Genomic_DNA"/>
</dbReference>
<dbReference type="Pfam" id="PF00827">
    <property type="entry name" value="Ribosomal_L15e"/>
    <property type="match status" value="1"/>
</dbReference>
<reference evidence="5 6" key="1">
    <citation type="submission" date="2020-09" db="EMBL/GenBank/DDBJ databases">
        <title>Genomic characterization of a novel Parvarchaeota family in acid mine drainage sediments.</title>
        <authorList>
            <person name="Luo Z.-H."/>
        </authorList>
    </citation>
    <scope>NUCLEOTIDE SEQUENCE [LARGE SCALE GENOMIC DNA]</scope>
    <source>
        <strain evidence="5">MAS1_bins.189</strain>
    </source>
</reference>
<evidence type="ECO:0000256" key="4">
    <source>
        <dbReference type="ARBA" id="ARBA00035535"/>
    </source>
</evidence>
<evidence type="ECO:0000313" key="5">
    <source>
        <dbReference type="EMBL" id="MBE5728443.1"/>
    </source>
</evidence>
<comment type="caution">
    <text evidence="5">The sequence shown here is derived from an EMBL/GenBank/DDBJ whole genome shotgun (WGS) entry which is preliminary data.</text>
</comment>
<dbReference type="SUPFAM" id="SSF54189">
    <property type="entry name" value="Ribosomal proteins S24e, L23 and L15e"/>
    <property type="match status" value="1"/>
</dbReference>
<proteinExistence type="inferred from homology"/>
<dbReference type="GO" id="GO:0022625">
    <property type="term" value="C:cytosolic large ribosomal subunit"/>
    <property type="evidence" value="ECO:0007669"/>
    <property type="project" value="TreeGrafter"/>
</dbReference>
<keyword evidence="2 5" id="KW-0689">Ribosomal protein</keyword>
<dbReference type="Gene3D" id="3.40.1120.10">
    <property type="entry name" value="Ribosomal protein l15e"/>
    <property type="match status" value="1"/>
</dbReference>
<dbReference type="GO" id="GO:0003723">
    <property type="term" value="F:RNA binding"/>
    <property type="evidence" value="ECO:0007669"/>
    <property type="project" value="TreeGrafter"/>
</dbReference>